<reference evidence="1" key="1">
    <citation type="journal article" date="2023" name="Nat. Commun.">
        <title>Diploid and tetraploid genomes of Acorus and the evolution of monocots.</title>
        <authorList>
            <person name="Ma L."/>
            <person name="Liu K.W."/>
            <person name="Li Z."/>
            <person name="Hsiao Y.Y."/>
            <person name="Qi Y."/>
            <person name="Fu T."/>
            <person name="Tang G.D."/>
            <person name="Zhang D."/>
            <person name="Sun W.H."/>
            <person name="Liu D.K."/>
            <person name="Li Y."/>
            <person name="Chen G.Z."/>
            <person name="Liu X.D."/>
            <person name="Liao X.Y."/>
            <person name="Jiang Y.T."/>
            <person name="Yu X."/>
            <person name="Hao Y."/>
            <person name="Huang J."/>
            <person name="Zhao X.W."/>
            <person name="Ke S."/>
            <person name="Chen Y.Y."/>
            <person name="Wu W.L."/>
            <person name="Hsu J.L."/>
            <person name="Lin Y.F."/>
            <person name="Huang M.D."/>
            <person name="Li C.Y."/>
            <person name="Huang L."/>
            <person name="Wang Z.W."/>
            <person name="Zhao X."/>
            <person name="Zhong W.Y."/>
            <person name="Peng D.H."/>
            <person name="Ahmad S."/>
            <person name="Lan S."/>
            <person name="Zhang J.S."/>
            <person name="Tsai W.C."/>
            <person name="Van de Peer Y."/>
            <person name="Liu Z.J."/>
        </authorList>
    </citation>
    <scope>NUCLEOTIDE SEQUENCE</scope>
    <source>
        <strain evidence="1">SCP</strain>
    </source>
</reference>
<evidence type="ECO:0000313" key="2">
    <source>
        <dbReference type="Proteomes" id="UP001179952"/>
    </source>
</evidence>
<dbReference type="Proteomes" id="UP001179952">
    <property type="component" value="Unassembled WGS sequence"/>
</dbReference>
<gene>
    <name evidence="1" type="ORF">QJS04_geneDACA023548</name>
</gene>
<comment type="caution">
    <text evidence="1">The sequence shown here is derived from an EMBL/GenBank/DDBJ whole genome shotgun (WGS) entry which is preliminary data.</text>
</comment>
<evidence type="ECO:0000313" key="1">
    <source>
        <dbReference type="EMBL" id="KAK1277341.1"/>
    </source>
</evidence>
<protein>
    <submittedName>
        <fullName evidence="1">Uncharacterized protein</fullName>
    </submittedName>
</protein>
<accession>A0AAV9BM35</accession>
<dbReference type="Pfam" id="PF06045">
    <property type="entry name" value="Rhamnogal_lyase"/>
    <property type="match status" value="1"/>
</dbReference>
<name>A0AAV9BM35_ACOGR</name>
<sequence>MKGWVEENVCRRGSDVRGGGHNRWWDPLGTDDAMDAGCVSSIKDPAYPLMVGLHVTIENVFTKLVFLRPGGGLVSIQYGGIDNLLDKKMKESNRG</sequence>
<reference evidence="1" key="2">
    <citation type="submission" date="2023-06" db="EMBL/GenBank/DDBJ databases">
        <authorList>
            <person name="Ma L."/>
            <person name="Liu K.-W."/>
            <person name="Li Z."/>
            <person name="Hsiao Y.-Y."/>
            <person name="Qi Y."/>
            <person name="Fu T."/>
            <person name="Tang G."/>
            <person name="Zhang D."/>
            <person name="Sun W.-H."/>
            <person name="Liu D.-K."/>
            <person name="Li Y."/>
            <person name="Chen G.-Z."/>
            <person name="Liu X.-D."/>
            <person name="Liao X.-Y."/>
            <person name="Jiang Y.-T."/>
            <person name="Yu X."/>
            <person name="Hao Y."/>
            <person name="Huang J."/>
            <person name="Zhao X.-W."/>
            <person name="Ke S."/>
            <person name="Chen Y.-Y."/>
            <person name="Wu W.-L."/>
            <person name="Hsu J.-L."/>
            <person name="Lin Y.-F."/>
            <person name="Huang M.-D."/>
            <person name="Li C.-Y."/>
            <person name="Huang L."/>
            <person name="Wang Z.-W."/>
            <person name="Zhao X."/>
            <person name="Zhong W.-Y."/>
            <person name="Peng D.-H."/>
            <person name="Ahmad S."/>
            <person name="Lan S."/>
            <person name="Zhang J.-S."/>
            <person name="Tsai W.-C."/>
            <person name="Van De Peer Y."/>
            <person name="Liu Z.-J."/>
        </authorList>
    </citation>
    <scope>NUCLEOTIDE SEQUENCE</scope>
    <source>
        <strain evidence="1">SCP</strain>
        <tissue evidence="1">Leaves</tissue>
    </source>
</reference>
<dbReference type="AlphaFoldDB" id="A0AAV9BM35"/>
<proteinExistence type="predicted"/>
<dbReference type="InterPro" id="IPR010325">
    <property type="entry name" value="Rhamnogal_lyase"/>
</dbReference>
<keyword evidence="2" id="KW-1185">Reference proteome</keyword>
<dbReference type="EMBL" id="JAUJYN010000002">
    <property type="protein sequence ID" value="KAK1277341.1"/>
    <property type="molecule type" value="Genomic_DNA"/>
</dbReference>
<organism evidence="1 2">
    <name type="scientific">Acorus gramineus</name>
    <name type="common">Dwarf sweet flag</name>
    <dbReference type="NCBI Taxonomy" id="55184"/>
    <lineage>
        <taxon>Eukaryota</taxon>
        <taxon>Viridiplantae</taxon>
        <taxon>Streptophyta</taxon>
        <taxon>Embryophyta</taxon>
        <taxon>Tracheophyta</taxon>
        <taxon>Spermatophyta</taxon>
        <taxon>Magnoliopsida</taxon>
        <taxon>Liliopsida</taxon>
        <taxon>Acoraceae</taxon>
        <taxon>Acorus</taxon>
    </lineage>
</organism>